<dbReference type="EC" id="1.18.1.6" evidence="8"/>
<keyword evidence="5 8" id="KW-0521">NADP</keyword>
<evidence type="ECO:0000256" key="8">
    <source>
        <dbReference type="PIRNR" id="PIRNR000362"/>
    </source>
</evidence>
<name>A0A3N4I1H4_ASCIM</name>
<feature type="binding site" evidence="9">
    <location>
        <position position="54"/>
    </location>
    <ligand>
        <name>FAD</name>
        <dbReference type="ChEBI" id="CHEBI:57692"/>
    </ligand>
</feature>
<accession>A0A3N4I1H4</accession>
<gene>
    <name evidence="13" type="ORF">BJ508DRAFT_210676</name>
</gene>
<evidence type="ECO:0000313" key="13">
    <source>
        <dbReference type="EMBL" id="RPA79955.1"/>
    </source>
</evidence>
<dbReference type="Gene3D" id="3.50.50.60">
    <property type="entry name" value="FAD/NAD(P)-binding domain"/>
    <property type="match status" value="1"/>
</dbReference>
<evidence type="ECO:0000256" key="11">
    <source>
        <dbReference type="SAM" id="MobiDB-lite"/>
    </source>
</evidence>
<feature type="binding site" evidence="9">
    <location>
        <position position="83"/>
    </location>
    <ligand>
        <name>FAD</name>
        <dbReference type="ChEBI" id="CHEBI:57692"/>
    </ligand>
</feature>
<evidence type="ECO:0000256" key="7">
    <source>
        <dbReference type="ARBA" id="ARBA00048933"/>
    </source>
</evidence>
<dbReference type="PANTHER" id="PTHR48467:SF1">
    <property type="entry name" value="GLUTAMATE SYNTHASE 1 [NADH], CHLOROPLASTIC-LIKE"/>
    <property type="match status" value="1"/>
</dbReference>
<dbReference type="InterPro" id="IPR055275">
    <property type="entry name" value="Ferredox_Rdtase"/>
</dbReference>
<evidence type="ECO:0000256" key="2">
    <source>
        <dbReference type="ARBA" id="ARBA00008312"/>
    </source>
</evidence>
<feature type="binding site" evidence="9">
    <location>
        <position position="120"/>
    </location>
    <ligand>
        <name>FAD</name>
        <dbReference type="ChEBI" id="CHEBI:57692"/>
    </ligand>
</feature>
<feature type="binding site" evidence="9">
    <location>
        <position position="75"/>
    </location>
    <ligand>
        <name>FAD</name>
        <dbReference type="ChEBI" id="CHEBI:57692"/>
    </ligand>
</feature>
<keyword evidence="8" id="KW-0496">Mitochondrion</keyword>
<dbReference type="PIRSF" id="PIRSF000362">
    <property type="entry name" value="FNR"/>
    <property type="match status" value="1"/>
</dbReference>
<evidence type="ECO:0000256" key="5">
    <source>
        <dbReference type="ARBA" id="ARBA00022857"/>
    </source>
</evidence>
<comment type="subcellular location">
    <subcellularLocation>
        <location evidence="8">Mitochondrion</location>
    </subcellularLocation>
</comment>
<dbReference type="SUPFAM" id="SSF51971">
    <property type="entry name" value="Nucleotide-binding domain"/>
    <property type="match status" value="1"/>
</dbReference>
<dbReference type="GO" id="GO:0016491">
    <property type="term" value="F:oxidoreductase activity"/>
    <property type="evidence" value="ECO:0007669"/>
    <property type="project" value="UniProtKB-KW"/>
</dbReference>
<feature type="binding site" evidence="9">
    <location>
        <position position="412"/>
    </location>
    <ligand>
        <name>FAD</name>
        <dbReference type="ChEBI" id="CHEBI:57692"/>
    </ligand>
</feature>
<dbReference type="EMBL" id="ML119693">
    <property type="protein sequence ID" value="RPA79955.1"/>
    <property type="molecule type" value="Genomic_DNA"/>
</dbReference>
<dbReference type="PANTHER" id="PTHR48467">
    <property type="entry name" value="GLUTAMATE SYNTHASE 1 [NADH], CHLOROPLASTIC-LIKE"/>
    <property type="match status" value="1"/>
</dbReference>
<evidence type="ECO:0000256" key="1">
    <source>
        <dbReference type="ARBA" id="ARBA00001974"/>
    </source>
</evidence>
<keyword evidence="14" id="KW-1185">Reference proteome</keyword>
<keyword evidence="4 8" id="KW-0274">FAD</keyword>
<dbReference type="STRING" id="1160509.A0A3N4I1H4"/>
<evidence type="ECO:0000256" key="9">
    <source>
        <dbReference type="PIRSR" id="PIRSR000362-1"/>
    </source>
</evidence>
<dbReference type="Proteomes" id="UP000275078">
    <property type="component" value="Unassembled WGS sequence"/>
</dbReference>
<feature type="binding site" evidence="10">
    <location>
        <begin position="237"/>
        <end position="238"/>
    </location>
    <ligand>
        <name>NADP(+)</name>
        <dbReference type="ChEBI" id="CHEBI:58349"/>
    </ligand>
</feature>
<dbReference type="Pfam" id="PF07992">
    <property type="entry name" value="Pyr_redox_2"/>
    <property type="match status" value="1"/>
</dbReference>
<comment type="catalytic activity">
    <reaction evidence="7 8">
        <text>2 reduced [adrenodoxin] + NADP(+) + H(+) = 2 oxidized [adrenodoxin] + NADPH</text>
        <dbReference type="Rhea" id="RHEA:42312"/>
        <dbReference type="Rhea" id="RHEA-COMP:9998"/>
        <dbReference type="Rhea" id="RHEA-COMP:9999"/>
        <dbReference type="ChEBI" id="CHEBI:15378"/>
        <dbReference type="ChEBI" id="CHEBI:33737"/>
        <dbReference type="ChEBI" id="CHEBI:33738"/>
        <dbReference type="ChEBI" id="CHEBI:57783"/>
        <dbReference type="ChEBI" id="CHEBI:58349"/>
        <dbReference type="EC" id="1.18.1.6"/>
    </reaction>
</comment>
<feature type="binding site" evidence="10">
    <location>
        <position position="249"/>
    </location>
    <ligand>
        <name>NADP(+)</name>
        <dbReference type="ChEBI" id="CHEBI:58349"/>
    </ligand>
</feature>
<dbReference type="PRINTS" id="PR00419">
    <property type="entry name" value="ADXRDTASE"/>
</dbReference>
<feature type="binding site" evidence="10">
    <location>
        <position position="419"/>
    </location>
    <ligand>
        <name>NADP(+)</name>
        <dbReference type="ChEBI" id="CHEBI:58349"/>
    </ligand>
</feature>
<organism evidence="13 14">
    <name type="scientific">Ascobolus immersus RN42</name>
    <dbReference type="NCBI Taxonomy" id="1160509"/>
    <lineage>
        <taxon>Eukaryota</taxon>
        <taxon>Fungi</taxon>
        <taxon>Dikarya</taxon>
        <taxon>Ascomycota</taxon>
        <taxon>Pezizomycotina</taxon>
        <taxon>Pezizomycetes</taxon>
        <taxon>Pezizales</taxon>
        <taxon>Ascobolaceae</taxon>
        <taxon>Ascobolus</taxon>
    </lineage>
</organism>
<dbReference type="InterPro" id="IPR021163">
    <property type="entry name" value="Ferredox_Rdtase_adrenod"/>
</dbReference>
<feature type="domain" description="FAD/NAD(P)-binding" evidence="12">
    <location>
        <begin position="45"/>
        <end position="205"/>
    </location>
</feature>
<comment type="similarity">
    <text evidence="2 8">Belongs to the ferredoxin--NADP reductase type 1 family.</text>
</comment>
<feature type="binding site" evidence="9">
    <location>
        <begin position="419"/>
        <end position="421"/>
    </location>
    <ligand>
        <name>FAD</name>
        <dbReference type="ChEBI" id="CHEBI:57692"/>
    </ligand>
</feature>
<evidence type="ECO:0000259" key="12">
    <source>
        <dbReference type="Pfam" id="PF07992"/>
    </source>
</evidence>
<evidence type="ECO:0000256" key="3">
    <source>
        <dbReference type="ARBA" id="ARBA00022630"/>
    </source>
</evidence>
<sequence length="505" mass="55307">MRPLLALRGLSRQRCCYSTITKPHTASTGSSPSSATTTQDRGPLRIAVLGSGPAGFYTALRAVQKYPNTHVHMYEAQPTPYGLVRYGVAPDHPEVKNCQEKFATLSTHSPSFRFLGNVSIGTDIPLPLLQSAYNAIILSYGASQDRTLGIPGETTLANVVPARDFVGWYNSFPLCANKGPKLSEVEDVVIVGQGNVALDVARVLLSNVDDLRGTDMSEAALEELSRSRVKRVRIVGRRGVCQGAFQIKEVRELMALKNVGFIPPQDLDQLMPSDLSTLPRQQKRLMELMLKGGSAGPVEKTWGMDFCLSPTSFNGDASGRLQSVTFRRNALSPNPFEKDARAVAIEPEETVTMEAQLAFRSIGYKSIPIPSTEQVGLPFNSKNGTIPNQAGRILSSDEEGGKPMPGWYCAGWVKRGPTGVIASTMMDAFDTAETLVSDWVSGKPFLEGEGGWEKVREGMSEEARGKRVVEWEDWRVIEGEERRRGRKISSLEEMLRVVDEAKGRA</sequence>
<keyword evidence="3 8" id="KW-0285">Flavoprotein</keyword>
<dbReference type="AlphaFoldDB" id="A0A3N4I1H4"/>
<dbReference type="OrthoDB" id="333024at2759"/>
<feature type="binding site" evidence="10">
    <location>
        <begin position="193"/>
        <end position="196"/>
    </location>
    <ligand>
        <name>NADP(+)</name>
        <dbReference type="ChEBI" id="CHEBI:58349"/>
    </ligand>
</feature>
<evidence type="ECO:0000256" key="4">
    <source>
        <dbReference type="ARBA" id="ARBA00022827"/>
    </source>
</evidence>
<feature type="region of interest" description="Disordered" evidence="11">
    <location>
        <begin position="21"/>
        <end position="41"/>
    </location>
</feature>
<feature type="compositionally biased region" description="Low complexity" evidence="11">
    <location>
        <begin position="25"/>
        <end position="38"/>
    </location>
</feature>
<keyword evidence="6 8" id="KW-0560">Oxidoreductase</keyword>
<evidence type="ECO:0000256" key="6">
    <source>
        <dbReference type="ARBA" id="ARBA00023002"/>
    </source>
</evidence>
<comment type="cofactor">
    <cofactor evidence="1 8 9">
        <name>FAD</name>
        <dbReference type="ChEBI" id="CHEBI:57692"/>
    </cofactor>
</comment>
<dbReference type="Gene3D" id="3.40.50.720">
    <property type="entry name" value="NAD(P)-binding Rossmann-like Domain"/>
    <property type="match status" value="1"/>
</dbReference>
<protein>
    <recommendedName>
        <fullName evidence="8">NADPH:adrenodoxin oxidoreductase, mitochondrial</fullName>
        <ecNumber evidence="8">1.18.1.6</ecNumber>
    </recommendedName>
</protein>
<dbReference type="GO" id="GO:0005739">
    <property type="term" value="C:mitochondrion"/>
    <property type="evidence" value="ECO:0007669"/>
    <property type="project" value="UniProtKB-SubCell"/>
</dbReference>
<dbReference type="InterPro" id="IPR023753">
    <property type="entry name" value="FAD/NAD-binding_dom"/>
</dbReference>
<reference evidence="13 14" key="1">
    <citation type="journal article" date="2018" name="Nat. Ecol. Evol.">
        <title>Pezizomycetes genomes reveal the molecular basis of ectomycorrhizal truffle lifestyle.</title>
        <authorList>
            <person name="Murat C."/>
            <person name="Payen T."/>
            <person name="Noel B."/>
            <person name="Kuo A."/>
            <person name="Morin E."/>
            <person name="Chen J."/>
            <person name="Kohler A."/>
            <person name="Krizsan K."/>
            <person name="Balestrini R."/>
            <person name="Da Silva C."/>
            <person name="Montanini B."/>
            <person name="Hainaut M."/>
            <person name="Levati E."/>
            <person name="Barry K.W."/>
            <person name="Belfiori B."/>
            <person name="Cichocki N."/>
            <person name="Clum A."/>
            <person name="Dockter R.B."/>
            <person name="Fauchery L."/>
            <person name="Guy J."/>
            <person name="Iotti M."/>
            <person name="Le Tacon F."/>
            <person name="Lindquist E.A."/>
            <person name="Lipzen A."/>
            <person name="Malagnac F."/>
            <person name="Mello A."/>
            <person name="Molinier V."/>
            <person name="Miyauchi S."/>
            <person name="Poulain J."/>
            <person name="Riccioni C."/>
            <person name="Rubini A."/>
            <person name="Sitrit Y."/>
            <person name="Splivallo R."/>
            <person name="Traeger S."/>
            <person name="Wang M."/>
            <person name="Zifcakova L."/>
            <person name="Wipf D."/>
            <person name="Zambonelli A."/>
            <person name="Paolocci F."/>
            <person name="Nowrousian M."/>
            <person name="Ottonello S."/>
            <person name="Baldrian P."/>
            <person name="Spatafora J.W."/>
            <person name="Henrissat B."/>
            <person name="Nagy L.G."/>
            <person name="Aury J.M."/>
            <person name="Wincker P."/>
            <person name="Grigoriev I.V."/>
            <person name="Bonfante P."/>
            <person name="Martin F.M."/>
        </authorList>
    </citation>
    <scope>NUCLEOTIDE SEQUENCE [LARGE SCALE GENOMIC DNA]</scope>
    <source>
        <strain evidence="13 14">RN42</strain>
    </source>
</reference>
<evidence type="ECO:0000313" key="14">
    <source>
        <dbReference type="Proteomes" id="UP000275078"/>
    </source>
</evidence>
<evidence type="ECO:0000256" key="10">
    <source>
        <dbReference type="PIRSR" id="PIRSR000362-2"/>
    </source>
</evidence>
<proteinExistence type="inferred from homology"/>
<dbReference type="InterPro" id="IPR036188">
    <property type="entry name" value="FAD/NAD-bd_sf"/>
</dbReference>